<feature type="compositionally biased region" description="Polar residues" evidence="2">
    <location>
        <begin position="279"/>
        <end position="289"/>
    </location>
</feature>
<dbReference type="GO" id="GO:0003700">
    <property type="term" value="F:DNA-binding transcription factor activity"/>
    <property type="evidence" value="ECO:0007669"/>
    <property type="project" value="InterPro"/>
</dbReference>
<dbReference type="GO" id="GO:0006352">
    <property type="term" value="P:DNA-templated transcription initiation"/>
    <property type="evidence" value="ECO:0007669"/>
    <property type="project" value="InterPro"/>
</dbReference>
<keyword evidence="5" id="KW-1185">Reference proteome</keyword>
<sequence>MTRELKARRQRSNSLAETSKSAEKEKDQRTRRNKKARSKSARGASKQGTVSSSSRRGASSAHDRLTVEQEIQVCKAIQRFQEVQAARRDFLRAEVDKLKAAGSSQQPDCTDSQWAEAAGEPSVKALGAALNRGRHALAALIQSYTYAINKFAAEFVKQGVEFDEASEAAGTALVHAAARFDTTLGIRLSTYAWPVIRNDLGRLVDKQAHIVRLPQRSRQRMRQINETYHELLHTLGRPPSMEEVAAEAKMSLKHAIALRRTMHGTSSFEADMVQSSAANGKVDSTSTPAETIESGEDGGGIDDLQDPIDAISSFGGEGFHREFMDRLAMCMDLLADQKAAQAVRLRYGVLDGKQRTLEEVSKAMKPSVSVGTAYNLVQRAFDQLRSSEWRMRPIQPLLDHMQTLGTQPAMQPTGSRLRHTPLRATTSANGSIANYAEPTSILWLLLCTSALVSRAWPQMQLAILAGLEIIYAGLHIYPLCLLAVPGPVTAEVFMQAFTKAQYFGSELSLLISLACCAPLRQAIWTLPLAVHIAFHVLYFVLTCAARPWCLQQNLDRIQERRDHARSSLLKTLWNLLLNLLNSADAALHFWYAWVLVRLCLAPG</sequence>
<feature type="compositionally biased region" description="Acidic residues" evidence="2">
    <location>
        <begin position="293"/>
        <end position="303"/>
    </location>
</feature>
<feature type="transmembrane region" description="Helical" evidence="3">
    <location>
        <begin position="528"/>
        <end position="550"/>
    </location>
</feature>
<comment type="similarity">
    <text evidence="1">Belongs to the sigma-70 factor family.</text>
</comment>
<keyword evidence="3" id="KW-0812">Transmembrane</keyword>
<dbReference type="InterPro" id="IPR013325">
    <property type="entry name" value="RNA_pol_sigma_r2"/>
</dbReference>
<dbReference type="SUPFAM" id="SSF88659">
    <property type="entry name" value="Sigma3 and sigma4 domains of RNA polymerase sigma factors"/>
    <property type="match status" value="2"/>
</dbReference>
<dbReference type="NCBIfam" id="TIGR02937">
    <property type="entry name" value="sigma70-ECF"/>
    <property type="match status" value="1"/>
</dbReference>
<evidence type="ECO:0008006" key="6">
    <source>
        <dbReference type="Google" id="ProtNLM"/>
    </source>
</evidence>
<reference evidence="4 5" key="1">
    <citation type="journal article" date="2024" name="Nat. Commun.">
        <title>Phylogenomics reveals the evolutionary origins of lichenization in chlorophyte algae.</title>
        <authorList>
            <person name="Puginier C."/>
            <person name="Libourel C."/>
            <person name="Otte J."/>
            <person name="Skaloud P."/>
            <person name="Haon M."/>
            <person name="Grisel S."/>
            <person name="Petersen M."/>
            <person name="Berrin J.G."/>
            <person name="Delaux P.M."/>
            <person name="Dal Grande F."/>
            <person name="Keller J."/>
        </authorList>
    </citation>
    <scope>NUCLEOTIDE SEQUENCE [LARGE SCALE GENOMIC DNA]</scope>
    <source>
        <strain evidence="4 5">SAG 2036</strain>
    </source>
</reference>
<feature type="region of interest" description="Disordered" evidence="2">
    <location>
        <begin position="1"/>
        <end position="64"/>
    </location>
</feature>
<protein>
    <recommendedName>
        <fullName evidence="6">RNA polymerase sigma-70 region 2 domain-containing protein</fullName>
    </recommendedName>
</protein>
<dbReference type="Gene3D" id="1.20.120.1810">
    <property type="match status" value="1"/>
</dbReference>
<dbReference type="PANTHER" id="PTHR30603">
    <property type="entry name" value="RNA POLYMERASE SIGMA FACTOR RPO"/>
    <property type="match status" value="1"/>
</dbReference>
<feature type="compositionally biased region" description="Basic and acidic residues" evidence="2">
    <location>
        <begin position="20"/>
        <end position="30"/>
    </location>
</feature>
<comment type="caution">
    <text evidence="4">The sequence shown here is derived from an EMBL/GenBank/DDBJ whole genome shotgun (WGS) entry which is preliminary data.</text>
</comment>
<dbReference type="InterPro" id="IPR050239">
    <property type="entry name" value="Sigma-70_RNA_pol_init_factors"/>
</dbReference>
<dbReference type="Proteomes" id="UP001465755">
    <property type="component" value="Unassembled WGS sequence"/>
</dbReference>
<feature type="transmembrane region" description="Helical" evidence="3">
    <location>
        <begin position="571"/>
        <end position="593"/>
    </location>
</feature>
<evidence type="ECO:0000313" key="4">
    <source>
        <dbReference type="EMBL" id="KAK9796684.1"/>
    </source>
</evidence>
<dbReference type="EMBL" id="JALJOQ010000114">
    <property type="protein sequence ID" value="KAK9796684.1"/>
    <property type="molecule type" value="Genomic_DNA"/>
</dbReference>
<organism evidence="4 5">
    <name type="scientific">Symbiochloris irregularis</name>
    <dbReference type="NCBI Taxonomy" id="706552"/>
    <lineage>
        <taxon>Eukaryota</taxon>
        <taxon>Viridiplantae</taxon>
        <taxon>Chlorophyta</taxon>
        <taxon>core chlorophytes</taxon>
        <taxon>Trebouxiophyceae</taxon>
        <taxon>Trebouxiales</taxon>
        <taxon>Trebouxiaceae</taxon>
        <taxon>Symbiochloris</taxon>
    </lineage>
</organism>
<proteinExistence type="inferred from homology"/>
<evidence type="ECO:0000256" key="2">
    <source>
        <dbReference type="SAM" id="MobiDB-lite"/>
    </source>
</evidence>
<feature type="compositionally biased region" description="Basic residues" evidence="2">
    <location>
        <begin position="31"/>
        <end position="40"/>
    </location>
</feature>
<dbReference type="InterPro" id="IPR013324">
    <property type="entry name" value="RNA_pol_sigma_r3/r4-like"/>
</dbReference>
<feature type="region of interest" description="Disordered" evidence="2">
    <location>
        <begin position="279"/>
        <end position="303"/>
    </location>
</feature>
<feature type="compositionally biased region" description="Low complexity" evidence="2">
    <location>
        <begin position="41"/>
        <end position="60"/>
    </location>
</feature>
<evidence type="ECO:0000256" key="3">
    <source>
        <dbReference type="SAM" id="Phobius"/>
    </source>
</evidence>
<dbReference type="SUPFAM" id="SSF88946">
    <property type="entry name" value="Sigma2 domain of RNA polymerase sigma factors"/>
    <property type="match status" value="1"/>
</dbReference>
<dbReference type="AlphaFoldDB" id="A0AAW1NVW9"/>
<feature type="transmembrane region" description="Helical" evidence="3">
    <location>
        <begin position="461"/>
        <end position="484"/>
    </location>
</feature>
<dbReference type="PANTHER" id="PTHR30603:SF47">
    <property type="entry name" value="RNA POLYMERASE SIGMA FACTOR SIGD, CHLOROPLASTIC"/>
    <property type="match status" value="1"/>
</dbReference>
<accession>A0AAW1NVW9</accession>
<evidence type="ECO:0000256" key="1">
    <source>
        <dbReference type="ARBA" id="ARBA00007788"/>
    </source>
</evidence>
<keyword evidence="3" id="KW-1133">Transmembrane helix</keyword>
<dbReference type="Gene3D" id="1.20.140.160">
    <property type="match status" value="1"/>
</dbReference>
<keyword evidence="3" id="KW-0472">Membrane</keyword>
<dbReference type="InterPro" id="IPR014284">
    <property type="entry name" value="RNA_pol_sigma-70_dom"/>
</dbReference>
<name>A0AAW1NVW9_9CHLO</name>
<gene>
    <name evidence="4" type="ORF">WJX73_008633</name>
</gene>
<evidence type="ECO:0000313" key="5">
    <source>
        <dbReference type="Proteomes" id="UP001465755"/>
    </source>
</evidence>